<keyword evidence="2" id="KW-0472">Membrane</keyword>
<gene>
    <name evidence="4" type="ORF">H7849_16725</name>
</gene>
<name>A0A7G8BDY6_9BACT</name>
<feature type="transmembrane region" description="Helical" evidence="2">
    <location>
        <begin position="41"/>
        <end position="60"/>
    </location>
</feature>
<accession>A0A7G8BDY6</accession>
<feature type="transmembrane region" description="Helical" evidence="2">
    <location>
        <begin position="72"/>
        <end position="93"/>
    </location>
</feature>
<feature type="domain" description="Polysaccharide biosynthesis protein CapD-like" evidence="3">
    <location>
        <begin position="308"/>
        <end position="597"/>
    </location>
</feature>
<sequence>MTFSGVAKLINIESRRLVFLRTSRQISRKIPSWLLHRNVQMLLDGTAAIAALWMAYLLRFDFSIPPAQHRGMARWLIIIAFVRPCVILITNGYKATWRFFALRDAVQLGARSALVTAGLLLFRAAVHNGAAVPYSVLLFELFLFMWLACGLRTFRRYGHEILNRVESGANALIIGSDTTLASAVRHLRCSGNINILGLVTENERLVGLRIDGILVRGHITSLPNLLATHPIELVIVAGADIHGADEILRVAAHFGVQVRLLPSWGDLVKGNVQVRRVVGIDQISHVRQRKSANTAHAAVVDCFADRVVLITGAGGSIGSELVRQVADLSVKKLIVLDRDENSIFELMNELKGKSRDQLTIPIVSDIRDHSAIRHAFAKFSPDIVLHAAAYKHVPVMEDNCCEAVLNNICGTRELADAAIDFGCEKLVMISTDKAVRPSSVMGASKRAAEMLIQQRAIRGIEHRQHGTQFACVRFGNVLGSRGSVVPIFLRQIANGGPVTITHEEMTRYFMTIPQAVQLVLQAATLASTGDVYMLEMGDPVKIIEFAKEIIEMSGLTPGRDIEIKVVGMRPGEKIHEQLWNEGAEVGPTTFPHVFRVKASHVPTDFSVLLQQLEKAGRDRKSNEVIQDLLRELPIDYQTGPYHDTMKLMTS</sequence>
<dbReference type="PANTHER" id="PTHR43318:SF1">
    <property type="entry name" value="POLYSACCHARIDE BIOSYNTHESIS PROTEIN EPSC-RELATED"/>
    <property type="match status" value="1"/>
</dbReference>
<dbReference type="CDD" id="cd05237">
    <property type="entry name" value="UDP_invert_4-6DH_SDR_e"/>
    <property type="match status" value="1"/>
</dbReference>
<organism evidence="4 5">
    <name type="scientific">Alloacidobacterium dinghuense</name>
    <dbReference type="NCBI Taxonomy" id="2763107"/>
    <lineage>
        <taxon>Bacteria</taxon>
        <taxon>Pseudomonadati</taxon>
        <taxon>Acidobacteriota</taxon>
        <taxon>Terriglobia</taxon>
        <taxon>Terriglobales</taxon>
        <taxon>Acidobacteriaceae</taxon>
        <taxon>Alloacidobacterium</taxon>
    </lineage>
</organism>
<dbReference type="RefSeq" id="WP_186740841.1">
    <property type="nucleotide sequence ID" value="NZ_CP060394.1"/>
</dbReference>
<dbReference type="Pfam" id="PF02719">
    <property type="entry name" value="Polysacc_synt_2"/>
    <property type="match status" value="1"/>
</dbReference>
<dbReference type="EMBL" id="CP060394">
    <property type="protein sequence ID" value="QNI30756.1"/>
    <property type="molecule type" value="Genomic_DNA"/>
</dbReference>
<proteinExistence type="inferred from homology"/>
<keyword evidence="2" id="KW-1133">Transmembrane helix</keyword>
<keyword evidence="5" id="KW-1185">Reference proteome</keyword>
<evidence type="ECO:0000256" key="2">
    <source>
        <dbReference type="SAM" id="Phobius"/>
    </source>
</evidence>
<dbReference type="InterPro" id="IPR003869">
    <property type="entry name" value="Polysac_CapD-like"/>
</dbReference>
<dbReference type="SUPFAM" id="SSF51735">
    <property type="entry name" value="NAD(P)-binding Rossmann-fold domains"/>
    <property type="match status" value="1"/>
</dbReference>
<protein>
    <submittedName>
        <fullName evidence="4">Polysaccharide biosynthesis protein</fullName>
    </submittedName>
</protein>
<dbReference type="PANTHER" id="PTHR43318">
    <property type="entry name" value="UDP-N-ACETYLGLUCOSAMINE 4,6-DEHYDRATASE"/>
    <property type="match status" value="1"/>
</dbReference>
<keyword evidence="2" id="KW-0812">Transmembrane</keyword>
<feature type="transmembrane region" description="Helical" evidence="2">
    <location>
        <begin position="132"/>
        <end position="154"/>
    </location>
</feature>
<evidence type="ECO:0000259" key="3">
    <source>
        <dbReference type="Pfam" id="PF02719"/>
    </source>
</evidence>
<dbReference type="Gene3D" id="3.40.50.720">
    <property type="entry name" value="NAD(P)-binding Rossmann-like Domain"/>
    <property type="match status" value="2"/>
</dbReference>
<evidence type="ECO:0000256" key="1">
    <source>
        <dbReference type="ARBA" id="ARBA00007430"/>
    </source>
</evidence>
<dbReference type="Proteomes" id="UP000515312">
    <property type="component" value="Chromosome"/>
</dbReference>
<comment type="similarity">
    <text evidence="1">Belongs to the polysaccharide synthase family.</text>
</comment>
<dbReference type="KEGG" id="adin:H7849_16725"/>
<reference evidence="4 5" key="1">
    <citation type="submission" date="2020-08" db="EMBL/GenBank/DDBJ databases">
        <title>Edaphobacter telluris sp. nov. and Acidobacterium dinghuensis sp. nov., two acidobacteria isolated from forest soil.</title>
        <authorList>
            <person name="Fu J."/>
            <person name="Qiu L."/>
        </authorList>
    </citation>
    <scope>NUCLEOTIDE SEQUENCE [LARGE SCALE GENOMIC DNA]</scope>
    <source>
        <strain evidence="4">4Y35</strain>
    </source>
</reference>
<dbReference type="InterPro" id="IPR051203">
    <property type="entry name" value="Polysaccharide_Synthase-Rel"/>
</dbReference>
<dbReference type="AlphaFoldDB" id="A0A7G8BDY6"/>
<evidence type="ECO:0000313" key="5">
    <source>
        <dbReference type="Proteomes" id="UP000515312"/>
    </source>
</evidence>
<evidence type="ECO:0000313" key="4">
    <source>
        <dbReference type="EMBL" id="QNI30756.1"/>
    </source>
</evidence>
<dbReference type="InterPro" id="IPR036291">
    <property type="entry name" value="NAD(P)-bd_dom_sf"/>
</dbReference>